<feature type="active site" evidence="5">
    <location>
        <position position="86"/>
    </location>
</feature>
<evidence type="ECO:0000313" key="9">
    <source>
        <dbReference type="EMBL" id="MFD1514361.1"/>
    </source>
</evidence>
<dbReference type="InterPro" id="IPR040919">
    <property type="entry name" value="Asparaginase_C"/>
</dbReference>
<dbReference type="PRINTS" id="PR00139">
    <property type="entry name" value="ASNGLNASE"/>
</dbReference>
<evidence type="ECO:0000256" key="2">
    <source>
        <dbReference type="ARBA" id="ARBA00022801"/>
    </source>
</evidence>
<dbReference type="PANTHER" id="PTHR11707:SF28">
    <property type="entry name" value="60 KDA LYSOPHOSPHOLIPASE"/>
    <property type="match status" value="1"/>
</dbReference>
<dbReference type="InterPro" id="IPR036152">
    <property type="entry name" value="Asp/glu_Ase-like_sf"/>
</dbReference>
<gene>
    <name evidence="9" type="ORF">ACFSBT_13850</name>
</gene>
<proteinExistence type="inferred from homology"/>
<evidence type="ECO:0000256" key="1">
    <source>
        <dbReference type="ARBA" id="ARBA00010518"/>
    </source>
</evidence>
<dbReference type="InterPro" id="IPR020827">
    <property type="entry name" value="Asparaginase/glutaminase_AS1"/>
</dbReference>
<dbReference type="PANTHER" id="PTHR11707">
    <property type="entry name" value="L-ASPARAGINASE"/>
    <property type="match status" value="1"/>
</dbReference>
<dbReference type="SMART" id="SM00870">
    <property type="entry name" value="Asparaginase"/>
    <property type="match status" value="1"/>
</dbReference>
<accession>A0ABD6AX29</accession>
<evidence type="ECO:0000313" key="10">
    <source>
        <dbReference type="Proteomes" id="UP001597187"/>
    </source>
</evidence>
<organism evidence="9 10">
    <name type="scientific">Halomarina rubra</name>
    <dbReference type="NCBI Taxonomy" id="2071873"/>
    <lineage>
        <taxon>Archaea</taxon>
        <taxon>Methanobacteriati</taxon>
        <taxon>Methanobacteriota</taxon>
        <taxon>Stenosarchaea group</taxon>
        <taxon>Halobacteria</taxon>
        <taxon>Halobacteriales</taxon>
        <taxon>Natronomonadaceae</taxon>
        <taxon>Halomarina</taxon>
    </lineage>
</organism>
<dbReference type="InterPro" id="IPR027474">
    <property type="entry name" value="L-asparaginase_N"/>
</dbReference>
<dbReference type="InterPro" id="IPR004550">
    <property type="entry name" value="AsnASE_II"/>
</dbReference>
<evidence type="ECO:0000259" key="7">
    <source>
        <dbReference type="Pfam" id="PF00710"/>
    </source>
</evidence>
<reference evidence="9 10" key="1">
    <citation type="journal article" date="2019" name="Int. J. Syst. Evol. Microbiol.">
        <title>The Global Catalogue of Microorganisms (GCM) 10K type strain sequencing project: providing services to taxonomists for standard genome sequencing and annotation.</title>
        <authorList>
            <consortium name="The Broad Institute Genomics Platform"/>
            <consortium name="The Broad Institute Genome Sequencing Center for Infectious Disease"/>
            <person name="Wu L."/>
            <person name="Ma J."/>
        </authorList>
    </citation>
    <scope>NUCLEOTIDE SEQUENCE [LARGE SCALE GENOMIC DNA]</scope>
    <source>
        <strain evidence="9 10">CGMCC 1.12563</strain>
    </source>
</reference>
<dbReference type="Proteomes" id="UP001597187">
    <property type="component" value="Unassembled WGS sequence"/>
</dbReference>
<evidence type="ECO:0000256" key="3">
    <source>
        <dbReference type="ARBA" id="ARBA00070292"/>
    </source>
</evidence>
<name>A0ABD6AX29_9EURY</name>
<dbReference type="PROSITE" id="PS51732">
    <property type="entry name" value="ASN_GLN_ASE_3"/>
    <property type="match status" value="1"/>
</dbReference>
<dbReference type="Gene3D" id="3.40.50.1170">
    <property type="entry name" value="L-asparaginase, N-terminal domain"/>
    <property type="match status" value="1"/>
</dbReference>
<dbReference type="SFLD" id="SFLDS00057">
    <property type="entry name" value="Glutaminase/Asparaginase"/>
    <property type="match status" value="1"/>
</dbReference>
<evidence type="ECO:0000256" key="5">
    <source>
        <dbReference type="PROSITE-ProRule" id="PRU10100"/>
    </source>
</evidence>
<dbReference type="Pfam" id="PF00710">
    <property type="entry name" value="Asparaginase"/>
    <property type="match status" value="1"/>
</dbReference>
<feature type="region of interest" description="Disordered" evidence="6">
    <location>
        <begin position="1"/>
        <end position="26"/>
    </location>
</feature>
<dbReference type="PROSITE" id="PS00144">
    <property type="entry name" value="ASN_GLN_ASE_1"/>
    <property type="match status" value="1"/>
</dbReference>
<dbReference type="Pfam" id="PF17763">
    <property type="entry name" value="Asparaginase_C"/>
    <property type="match status" value="1"/>
</dbReference>
<feature type="domain" description="Asparaginase/glutaminase C-terminal" evidence="8">
    <location>
        <begin position="207"/>
        <end position="321"/>
    </location>
</feature>
<dbReference type="RefSeq" id="WP_250874330.1">
    <property type="nucleotide sequence ID" value="NZ_JALXFV010000007.1"/>
</dbReference>
<sequence length="326" mass="34042">MTTTLTVLGTGGTIASTDGDDGATPSKRSEELVEAVPELTDVATIEVREVTRTPSFDMDLETLDELRDAVEDATETTDGVLITHGTDTMEESAYYLDLTLDVDVPVVFTGAQRRPDELSADGPANLLTAARTLTDERIATAGGVYVAFDEELHAARDVTKRHTRKLNAFASPETGPVATVTRDAVRLHREPGSYSATFDVDAPTATVRVVPSGVGVDRGPIDDALDTGVDGIVLEGTGLGNTTAALGDAVDRAISGGVPVVVTSRCYAGPTLPVYGTAGGGRRLEDHGAVHADDLPAQKARLKLVVALDQADDPSDVTTHFSGTVS</sequence>
<dbReference type="SUPFAM" id="SSF53774">
    <property type="entry name" value="Glutaminase/Asparaginase"/>
    <property type="match status" value="1"/>
</dbReference>
<dbReference type="Gene3D" id="3.40.50.40">
    <property type="match status" value="1"/>
</dbReference>
<protein>
    <recommendedName>
        <fullName evidence="3">L-asparaginase</fullName>
    </recommendedName>
</protein>
<dbReference type="InterPro" id="IPR037152">
    <property type="entry name" value="L-asparaginase_N_sf"/>
</dbReference>
<dbReference type="AlphaFoldDB" id="A0ABD6AX29"/>
<comment type="similarity">
    <text evidence="1">Belongs to the asparaginase 1 family.</text>
</comment>
<dbReference type="InterPro" id="IPR006034">
    <property type="entry name" value="Asparaginase/glutaminase-like"/>
</dbReference>
<evidence type="ECO:0000256" key="6">
    <source>
        <dbReference type="SAM" id="MobiDB-lite"/>
    </source>
</evidence>
<dbReference type="FunFam" id="3.40.50.1170:FF:000001">
    <property type="entry name" value="L-asparaginase 2"/>
    <property type="match status" value="1"/>
</dbReference>
<keyword evidence="10" id="KW-1185">Reference proteome</keyword>
<dbReference type="InterPro" id="IPR027475">
    <property type="entry name" value="Asparaginase/glutaminase_AS2"/>
</dbReference>
<feature type="domain" description="L-asparaginase N-terminal" evidence="7">
    <location>
        <begin position="5"/>
        <end position="191"/>
    </location>
</feature>
<dbReference type="PIRSF" id="PIRSF001220">
    <property type="entry name" value="L-ASNase_gatD"/>
    <property type="match status" value="1"/>
</dbReference>
<dbReference type="PROSITE" id="PS00917">
    <property type="entry name" value="ASN_GLN_ASE_2"/>
    <property type="match status" value="1"/>
</dbReference>
<dbReference type="CDD" id="cd08964">
    <property type="entry name" value="L-asparaginase_II"/>
    <property type="match status" value="1"/>
</dbReference>
<dbReference type="EMBL" id="JBHUDC010000007">
    <property type="protein sequence ID" value="MFD1514361.1"/>
    <property type="molecule type" value="Genomic_DNA"/>
</dbReference>
<comment type="caution">
    <text evidence="9">The sequence shown here is derived from an EMBL/GenBank/DDBJ whole genome shotgun (WGS) entry which is preliminary data.</text>
</comment>
<dbReference type="PIRSF" id="PIRSF500176">
    <property type="entry name" value="L_ASNase"/>
    <property type="match status" value="1"/>
</dbReference>
<feature type="active site" evidence="4">
    <location>
        <position position="13"/>
    </location>
</feature>
<evidence type="ECO:0000256" key="4">
    <source>
        <dbReference type="PROSITE-ProRule" id="PRU10099"/>
    </source>
</evidence>
<evidence type="ECO:0000259" key="8">
    <source>
        <dbReference type="Pfam" id="PF17763"/>
    </source>
</evidence>
<keyword evidence="2" id="KW-0378">Hydrolase</keyword>
<dbReference type="InterPro" id="IPR027473">
    <property type="entry name" value="L-asparaginase_C"/>
</dbReference>
<dbReference type="GO" id="GO:0004067">
    <property type="term" value="F:asparaginase activity"/>
    <property type="evidence" value="ECO:0007669"/>
    <property type="project" value="UniProtKB-UniRule"/>
</dbReference>